<evidence type="ECO:0000256" key="6">
    <source>
        <dbReference type="ARBA" id="ARBA00022982"/>
    </source>
</evidence>
<keyword evidence="2" id="KW-0813">Transport</keyword>
<dbReference type="InterPro" id="IPR051459">
    <property type="entry name" value="Cytochrome_c-type_DH"/>
</dbReference>
<evidence type="ECO:0000256" key="4">
    <source>
        <dbReference type="ARBA" id="ARBA00022660"/>
    </source>
</evidence>
<protein>
    <submittedName>
        <fullName evidence="11">Cytochrome c</fullName>
    </submittedName>
</protein>
<keyword evidence="9" id="KW-0732">Signal</keyword>
<keyword evidence="12" id="KW-1185">Reference proteome</keyword>
<keyword evidence="5 8" id="KW-0479">Metal-binding</keyword>
<dbReference type="AlphaFoldDB" id="A0A3S8UCQ1"/>
<keyword evidence="3 8" id="KW-0349">Heme</keyword>
<dbReference type="InterPro" id="IPR036909">
    <property type="entry name" value="Cyt_c-like_dom_sf"/>
</dbReference>
<evidence type="ECO:0000256" key="7">
    <source>
        <dbReference type="ARBA" id="ARBA00023004"/>
    </source>
</evidence>
<evidence type="ECO:0000256" key="8">
    <source>
        <dbReference type="PROSITE-ProRule" id="PRU00433"/>
    </source>
</evidence>
<evidence type="ECO:0000256" key="2">
    <source>
        <dbReference type="ARBA" id="ARBA00022448"/>
    </source>
</evidence>
<proteinExistence type="predicted"/>
<evidence type="ECO:0000256" key="9">
    <source>
        <dbReference type="SAM" id="SignalP"/>
    </source>
</evidence>
<dbReference type="KEGG" id="taw:EI545_20545"/>
<dbReference type="PRINTS" id="PR00605">
    <property type="entry name" value="CYTCHROMECIC"/>
</dbReference>
<dbReference type="GO" id="GO:0009055">
    <property type="term" value="F:electron transfer activity"/>
    <property type="evidence" value="ECO:0007669"/>
    <property type="project" value="InterPro"/>
</dbReference>
<dbReference type="GO" id="GO:0005506">
    <property type="term" value="F:iron ion binding"/>
    <property type="evidence" value="ECO:0007669"/>
    <property type="project" value="InterPro"/>
</dbReference>
<dbReference type="InterPro" id="IPR008168">
    <property type="entry name" value="Cyt_C_IC"/>
</dbReference>
<dbReference type="PANTHER" id="PTHR35008">
    <property type="entry name" value="BLL4482 PROTEIN-RELATED"/>
    <property type="match status" value="1"/>
</dbReference>
<geneLocation type="plasmid" evidence="11">
    <name>unnamed1</name>
</geneLocation>
<organism evidence="11 12">
    <name type="scientific">Tabrizicola piscis</name>
    <dbReference type="NCBI Taxonomy" id="2494374"/>
    <lineage>
        <taxon>Bacteria</taxon>
        <taxon>Pseudomonadati</taxon>
        <taxon>Pseudomonadota</taxon>
        <taxon>Alphaproteobacteria</taxon>
        <taxon>Rhodobacterales</taxon>
        <taxon>Paracoccaceae</taxon>
        <taxon>Tabrizicola</taxon>
    </lineage>
</organism>
<evidence type="ECO:0000259" key="10">
    <source>
        <dbReference type="PROSITE" id="PS51007"/>
    </source>
</evidence>
<dbReference type="InterPro" id="IPR009056">
    <property type="entry name" value="Cyt_c-like_dom"/>
</dbReference>
<name>A0A3S8UCQ1_9RHOB</name>
<dbReference type="Pfam" id="PF13442">
    <property type="entry name" value="Cytochrome_CBB3"/>
    <property type="match status" value="1"/>
</dbReference>
<dbReference type="GO" id="GO:0020037">
    <property type="term" value="F:heme binding"/>
    <property type="evidence" value="ECO:0007669"/>
    <property type="project" value="InterPro"/>
</dbReference>
<dbReference type="RefSeq" id="WP_125327823.1">
    <property type="nucleotide sequence ID" value="NZ_CP034329.1"/>
</dbReference>
<dbReference type="Gene3D" id="1.10.760.10">
    <property type="entry name" value="Cytochrome c-like domain"/>
    <property type="match status" value="1"/>
</dbReference>
<keyword evidence="4" id="KW-0679">Respiratory chain</keyword>
<dbReference type="Proteomes" id="UP000282002">
    <property type="component" value="Plasmid unnamed1"/>
</dbReference>
<evidence type="ECO:0000313" key="12">
    <source>
        <dbReference type="Proteomes" id="UP000282002"/>
    </source>
</evidence>
<evidence type="ECO:0000313" key="11">
    <source>
        <dbReference type="EMBL" id="AZL61341.1"/>
    </source>
</evidence>
<dbReference type="PANTHER" id="PTHR35008:SF4">
    <property type="entry name" value="BLL4482 PROTEIN"/>
    <property type="match status" value="1"/>
</dbReference>
<feature type="signal peptide" evidence="9">
    <location>
        <begin position="1"/>
        <end position="24"/>
    </location>
</feature>
<dbReference type="SUPFAM" id="SSF46626">
    <property type="entry name" value="Cytochrome c"/>
    <property type="match status" value="1"/>
</dbReference>
<reference evidence="11 12" key="1">
    <citation type="submission" date="2018-12" db="EMBL/GenBank/DDBJ databases">
        <title>Complete genome sequencing of Tabrizicola sp. K13M18.</title>
        <authorList>
            <person name="Bae J.-W."/>
        </authorList>
    </citation>
    <scope>NUCLEOTIDE SEQUENCE [LARGE SCALE GENOMIC DNA]</scope>
    <source>
        <strain evidence="11 12">K13M18</strain>
        <plasmid evidence="11 12">unnamed1</plasmid>
    </source>
</reference>
<keyword evidence="6" id="KW-0249">Electron transport</keyword>
<feature type="chain" id="PRO_5019497674" evidence="9">
    <location>
        <begin position="25"/>
        <end position="190"/>
    </location>
</feature>
<evidence type="ECO:0000256" key="3">
    <source>
        <dbReference type="ARBA" id="ARBA00022617"/>
    </source>
</evidence>
<evidence type="ECO:0000256" key="1">
    <source>
        <dbReference type="ARBA" id="ARBA00001926"/>
    </source>
</evidence>
<keyword evidence="7 8" id="KW-0408">Iron</keyword>
<dbReference type="EMBL" id="CP034329">
    <property type="protein sequence ID" value="AZL61341.1"/>
    <property type="molecule type" value="Genomic_DNA"/>
</dbReference>
<dbReference type="OrthoDB" id="9811281at2"/>
<accession>A0A3S8UCQ1</accession>
<gene>
    <name evidence="11" type="ORF">EI545_20545</name>
</gene>
<dbReference type="PROSITE" id="PS51007">
    <property type="entry name" value="CYTC"/>
    <property type="match status" value="1"/>
</dbReference>
<feature type="domain" description="Cytochrome c" evidence="10">
    <location>
        <begin position="95"/>
        <end position="185"/>
    </location>
</feature>
<evidence type="ECO:0000256" key="5">
    <source>
        <dbReference type="ARBA" id="ARBA00022723"/>
    </source>
</evidence>
<comment type="cofactor">
    <cofactor evidence="1">
        <name>heme c</name>
        <dbReference type="ChEBI" id="CHEBI:61717"/>
    </cofactor>
</comment>
<keyword evidence="11" id="KW-0614">Plasmid</keyword>
<sequence>MGKVTITLSALALIASAALVPALAQQGSPCCRDWWGPGWMGPGHMTPDGMGRDMWGWGMMGPGQQARMQRHWTYMNEGVPSAYRGARNPLRSTDETLAAGATLYAENCARCHGPTGFGDGEEGRSLTPSPALLNYLVQMPMAGDEYLLWTVSEGGKAFETAMPAFKDSLSEDQIWSIIAYMRAGFPSGQQ</sequence>